<sequence>MVEKTQCSSCLITSSTKPWVSLVLLLSFSFLSNAFDYKDALKKSVLYFEAQRSGRLPYNQRVRWRGNSGLTDGLEQGVDLVGGYYDAGDNVKFGLPMAFTVTMLSWSVIEYGEQIANSGEYEHVLEAIKWGTDYFIKAHTSPNVFWAEVGDGDTDHYCWQRPEDMTTSRQAYKIDENNPGSDLAGETAAALAAASIVFRKSNPHYSHLLLHHAQQLFEFGDKYRGAYDRSLEVVKRYYPSVSSYKDELLWGALWLYKATDNSNYFKYIINNSHEFGGTGWAITEFSWDVKYAGIQILASKINFKPLIFSLNFRSLSVFSFTIKLTTFCLQLLMDGNHEDYTQKILEQYRSKAEHYLCSCLGRNNNSNVELTPGGLLFIRKWNNMQYVSTSAFLLTVYSDYLKRANQKLNCNGEMVKHQELLTLAKSQVDYILGANPMGISYLVGFGYKYPKRVHHRGASIVAYKRSKGFIGCTQGYDQWYSRNKPNPNEVTGALVGGPDIHDNFNDHRGNYAQTEACTYNTAPLVGIFAKLHQLEEGKNTSQFSSFASS</sequence>
<name>A0A4Y7I9U8_PAPSO</name>
<organism evidence="11 12">
    <name type="scientific">Papaver somniferum</name>
    <name type="common">Opium poppy</name>
    <dbReference type="NCBI Taxonomy" id="3469"/>
    <lineage>
        <taxon>Eukaryota</taxon>
        <taxon>Viridiplantae</taxon>
        <taxon>Streptophyta</taxon>
        <taxon>Embryophyta</taxon>
        <taxon>Tracheophyta</taxon>
        <taxon>Spermatophyta</taxon>
        <taxon>Magnoliopsida</taxon>
        <taxon>Ranunculales</taxon>
        <taxon>Papaveraceae</taxon>
        <taxon>Papaveroideae</taxon>
        <taxon>Papaver</taxon>
    </lineage>
</organism>
<dbReference type="AlphaFoldDB" id="A0A4Y7I9U8"/>
<dbReference type="STRING" id="3469.A0A4Y7I9U8"/>
<keyword evidence="3 8" id="KW-0378">Hydrolase</keyword>
<evidence type="ECO:0000256" key="3">
    <source>
        <dbReference type="ARBA" id="ARBA00022801"/>
    </source>
</evidence>
<dbReference type="InterPro" id="IPR018221">
    <property type="entry name" value="Glyco_hydro_9_His_AS"/>
</dbReference>
<dbReference type="SUPFAM" id="SSF48208">
    <property type="entry name" value="Six-hairpin glycosidases"/>
    <property type="match status" value="1"/>
</dbReference>
<reference evidence="11 12" key="1">
    <citation type="journal article" date="2018" name="Science">
        <title>The opium poppy genome and morphinan production.</title>
        <authorList>
            <person name="Guo L."/>
            <person name="Winzer T."/>
            <person name="Yang X."/>
            <person name="Li Y."/>
            <person name="Ning Z."/>
            <person name="He Z."/>
            <person name="Teodor R."/>
            <person name="Lu Y."/>
            <person name="Bowser T.A."/>
            <person name="Graham I.A."/>
            <person name="Ye K."/>
        </authorList>
    </citation>
    <scope>NUCLEOTIDE SEQUENCE [LARGE SCALE GENOMIC DNA]</scope>
    <source>
        <strain evidence="12">cv. HN1</strain>
        <tissue evidence="11">Leaves</tissue>
    </source>
</reference>
<gene>
    <name evidence="11" type="ORF">C5167_037115</name>
</gene>
<evidence type="ECO:0000313" key="12">
    <source>
        <dbReference type="Proteomes" id="UP000316621"/>
    </source>
</evidence>
<evidence type="ECO:0000256" key="6">
    <source>
        <dbReference type="ARBA" id="ARBA00023295"/>
    </source>
</evidence>
<accession>A0A4Y7I9U8</accession>
<evidence type="ECO:0000256" key="5">
    <source>
        <dbReference type="ARBA" id="ARBA00023277"/>
    </source>
</evidence>
<dbReference type="EC" id="3.2.1.4" evidence="9"/>
<dbReference type="InterPro" id="IPR001701">
    <property type="entry name" value="Glyco_hydro_9"/>
</dbReference>
<evidence type="ECO:0000256" key="7">
    <source>
        <dbReference type="ARBA" id="ARBA00023326"/>
    </source>
</evidence>
<keyword evidence="5 8" id="KW-0119">Carbohydrate metabolism</keyword>
<evidence type="ECO:0000256" key="4">
    <source>
        <dbReference type="ARBA" id="ARBA00023001"/>
    </source>
</evidence>
<comment type="similarity">
    <text evidence="2 8 9">Belongs to the glycosyl hydrolase 9 (cellulase E) family.</text>
</comment>
<keyword evidence="6 8" id="KW-0326">Glycosidase</keyword>
<evidence type="ECO:0000256" key="9">
    <source>
        <dbReference type="RuleBase" id="RU361166"/>
    </source>
</evidence>
<dbReference type="Gene3D" id="1.50.10.10">
    <property type="match status" value="1"/>
</dbReference>
<keyword evidence="4 9" id="KW-0136">Cellulose degradation</keyword>
<keyword evidence="7 8" id="KW-0624">Polysaccharide degradation</keyword>
<protein>
    <recommendedName>
        <fullName evidence="9">Endoglucanase</fullName>
        <ecNumber evidence="9">3.2.1.4</ecNumber>
    </recommendedName>
</protein>
<dbReference type="InterPro" id="IPR012341">
    <property type="entry name" value="6hp_glycosidase-like_sf"/>
</dbReference>
<evidence type="ECO:0000256" key="8">
    <source>
        <dbReference type="PROSITE-ProRule" id="PRU10059"/>
    </source>
</evidence>
<dbReference type="GO" id="GO:0030245">
    <property type="term" value="P:cellulose catabolic process"/>
    <property type="evidence" value="ECO:0007669"/>
    <property type="project" value="UniProtKB-KW"/>
</dbReference>
<feature type="domain" description="Glycoside hydrolase family 9" evidence="10">
    <location>
        <begin position="37"/>
        <end position="527"/>
    </location>
</feature>
<evidence type="ECO:0000256" key="2">
    <source>
        <dbReference type="ARBA" id="ARBA00007072"/>
    </source>
</evidence>
<keyword evidence="12" id="KW-1185">Reference proteome</keyword>
<dbReference type="PANTHER" id="PTHR22298">
    <property type="entry name" value="ENDO-1,4-BETA-GLUCANASE"/>
    <property type="match status" value="1"/>
</dbReference>
<dbReference type="InterPro" id="IPR008928">
    <property type="entry name" value="6-hairpin_glycosidase_sf"/>
</dbReference>
<dbReference type="Proteomes" id="UP000316621">
    <property type="component" value="Chromosome 1"/>
</dbReference>
<dbReference type="OrthoDB" id="10257085at2759"/>
<dbReference type="Gramene" id="RZC44169">
    <property type="protein sequence ID" value="RZC44169"/>
    <property type="gene ID" value="C5167_037115"/>
</dbReference>
<dbReference type="EMBL" id="CM010715">
    <property type="protein sequence ID" value="RZC44169.1"/>
    <property type="molecule type" value="Genomic_DNA"/>
</dbReference>
<feature type="active site" evidence="8">
    <location>
        <position position="454"/>
    </location>
</feature>
<evidence type="ECO:0000256" key="1">
    <source>
        <dbReference type="ARBA" id="ARBA00000966"/>
    </source>
</evidence>
<proteinExistence type="inferred from homology"/>
<evidence type="ECO:0000259" key="10">
    <source>
        <dbReference type="Pfam" id="PF00759"/>
    </source>
</evidence>
<evidence type="ECO:0000313" key="11">
    <source>
        <dbReference type="EMBL" id="RZC44169.1"/>
    </source>
</evidence>
<dbReference type="OMA" id="CHDSARV"/>
<dbReference type="PROSITE" id="PS00592">
    <property type="entry name" value="GH9_2"/>
    <property type="match status" value="1"/>
</dbReference>
<comment type="catalytic activity">
    <reaction evidence="1 9">
        <text>Endohydrolysis of (1-&gt;4)-beta-D-glucosidic linkages in cellulose, lichenin and cereal beta-D-glucans.</text>
        <dbReference type="EC" id="3.2.1.4"/>
    </reaction>
</comment>
<dbReference type="GO" id="GO:0008810">
    <property type="term" value="F:cellulase activity"/>
    <property type="evidence" value="ECO:0007669"/>
    <property type="project" value="UniProtKB-EC"/>
</dbReference>
<dbReference type="Pfam" id="PF00759">
    <property type="entry name" value="Glyco_hydro_9"/>
    <property type="match status" value="1"/>
</dbReference>